<dbReference type="EMBL" id="JAWHQM010000041">
    <property type="protein sequence ID" value="KAK5634426.1"/>
    <property type="molecule type" value="Genomic_DNA"/>
</dbReference>
<dbReference type="AlphaFoldDB" id="A0AAN7UWT1"/>
<evidence type="ECO:0000313" key="2">
    <source>
        <dbReference type="Proteomes" id="UP001305414"/>
    </source>
</evidence>
<keyword evidence="2" id="KW-1185">Reference proteome</keyword>
<organism evidence="1 2">
    <name type="scientific">Xylaria bambusicola</name>
    <dbReference type="NCBI Taxonomy" id="326684"/>
    <lineage>
        <taxon>Eukaryota</taxon>
        <taxon>Fungi</taxon>
        <taxon>Dikarya</taxon>
        <taxon>Ascomycota</taxon>
        <taxon>Pezizomycotina</taxon>
        <taxon>Sordariomycetes</taxon>
        <taxon>Xylariomycetidae</taxon>
        <taxon>Xylariales</taxon>
        <taxon>Xylariaceae</taxon>
        <taxon>Xylaria</taxon>
    </lineage>
</organism>
<name>A0AAN7UWT1_9PEZI</name>
<evidence type="ECO:0000313" key="1">
    <source>
        <dbReference type="EMBL" id="KAK5634426.1"/>
    </source>
</evidence>
<accession>A0AAN7UWT1</accession>
<protein>
    <submittedName>
        <fullName evidence="1">Uncharacterized protein</fullName>
    </submittedName>
</protein>
<dbReference type="Proteomes" id="UP001305414">
    <property type="component" value="Unassembled WGS sequence"/>
</dbReference>
<gene>
    <name evidence="1" type="ORF">RRF57_010139</name>
</gene>
<sequence>MHELVLAQVPAEVPVQQWGLAQFSVQSMEEAEGPLQVDHGVRSAPEAKVVAHLMLALEAKDSRAQWSFRPLHALHGEESLVQHLG</sequence>
<reference evidence="1 2" key="1">
    <citation type="submission" date="2023-10" db="EMBL/GenBank/DDBJ databases">
        <title>Draft genome sequence of Xylaria bambusicola isolate GMP-LS, the root and basal stem rot pathogen of sugarcane in Indonesia.</title>
        <authorList>
            <person name="Selvaraj P."/>
            <person name="Muralishankar V."/>
            <person name="Muruganantham S."/>
            <person name="Sp S."/>
            <person name="Haryani S."/>
            <person name="Lau K.J.X."/>
            <person name="Naqvi N.I."/>
        </authorList>
    </citation>
    <scope>NUCLEOTIDE SEQUENCE [LARGE SCALE GENOMIC DNA]</scope>
    <source>
        <strain evidence="1">GMP-LS</strain>
    </source>
</reference>
<comment type="caution">
    <text evidence="1">The sequence shown here is derived from an EMBL/GenBank/DDBJ whole genome shotgun (WGS) entry which is preliminary data.</text>
</comment>
<proteinExistence type="predicted"/>